<dbReference type="RefSeq" id="WP_109320545.1">
    <property type="nucleotide sequence ID" value="NZ_QFWT01000009.1"/>
</dbReference>
<organism evidence="3 4">
    <name type="scientific">Vibrio albus</name>
    <dbReference type="NCBI Taxonomy" id="2200953"/>
    <lineage>
        <taxon>Bacteria</taxon>
        <taxon>Pseudomonadati</taxon>
        <taxon>Pseudomonadota</taxon>
        <taxon>Gammaproteobacteria</taxon>
        <taxon>Vibrionales</taxon>
        <taxon>Vibrionaceae</taxon>
        <taxon>Vibrio</taxon>
    </lineage>
</organism>
<name>A0A2U3B6Q8_9VIBR</name>
<dbReference type="PROSITE" id="PS50887">
    <property type="entry name" value="GGDEF"/>
    <property type="match status" value="1"/>
</dbReference>
<dbReference type="EMBL" id="QFWT01000009">
    <property type="protein sequence ID" value="PWI32405.1"/>
    <property type="molecule type" value="Genomic_DNA"/>
</dbReference>
<keyword evidence="1" id="KW-1133">Transmembrane helix</keyword>
<keyword evidence="1" id="KW-0472">Membrane</keyword>
<dbReference type="NCBIfam" id="TIGR00254">
    <property type="entry name" value="GGDEF"/>
    <property type="match status" value="1"/>
</dbReference>
<sequence length="275" mass="31431">MPLSSKTPDHLKPSIIFQLQKSARFELFLGLAIVVLLIALSVFLKIELIEKFYAFTRAHEEWELDELFLSLFWLGLGAIIYVIRRMRDIKILNREIVKHAYYDPITHLPNRTLALDRLEKQIHSAKRHSEHVVVAFLDFDNFKAVNDTYGHDVGDALIKQVGSRLSNVIRSDETIARLGGDEFLLIAMFKHNLGDVPRLLSRVQATQDKPYMINNQAFNIQYSIGISTYPEDGETSQALIKAADIAMYKAKRKGSGYYAFYSEDPNKPTQTNSSH</sequence>
<evidence type="ECO:0000313" key="4">
    <source>
        <dbReference type="Proteomes" id="UP000245362"/>
    </source>
</evidence>
<dbReference type="Pfam" id="PF00990">
    <property type="entry name" value="GGDEF"/>
    <property type="match status" value="1"/>
</dbReference>
<feature type="transmembrane region" description="Helical" evidence="1">
    <location>
        <begin position="27"/>
        <end position="46"/>
    </location>
</feature>
<dbReference type="AlphaFoldDB" id="A0A2U3B6Q8"/>
<evidence type="ECO:0000313" key="3">
    <source>
        <dbReference type="EMBL" id="PWI32405.1"/>
    </source>
</evidence>
<dbReference type="Gene3D" id="3.30.70.270">
    <property type="match status" value="1"/>
</dbReference>
<dbReference type="OrthoDB" id="9812260at2"/>
<keyword evidence="4" id="KW-1185">Reference proteome</keyword>
<evidence type="ECO:0000256" key="1">
    <source>
        <dbReference type="SAM" id="Phobius"/>
    </source>
</evidence>
<dbReference type="SMART" id="SM00267">
    <property type="entry name" value="GGDEF"/>
    <property type="match status" value="1"/>
</dbReference>
<dbReference type="InterPro" id="IPR029787">
    <property type="entry name" value="Nucleotide_cyclase"/>
</dbReference>
<accession>A0A2U3B6Q8</accession>
<dbReference type="CDD" id="cd01949">
    <property type="entry name" value="GGDEF"/>
    <property type="match status" value="1"/>
</dbReference>
<keyword evidence="1" id="KW-0812">Transmembrane</keyword>
<dbReference type="Proteomes" id="UP000245362">
    <property type="component" value="Unassembled WGS sequence"/>
</dbReference>
<dbReference type="SUPFAM" id="SSF55073">
    <property type="entry name" value="Nucleotide cyclase"/>
    <property type="match status" value="1"/>
</dbReference>
<evidence type="ECO:0000259" key="2">
    <source>
        <dbReference type="PROSITE" id="PS50887"/>
    </source>
</evidence>
<dbReference type="PANTHER" id="PTHR46663:SF2">
    <property type="entry name" value="GGDEF DOMAIN-CONTAINING PROTEIN"/>
    <property type="match status" value="1"/>
</dbReference>
<protein>
    <recommendedName>
        <fullName evidence="2">GGDEF domain-containing protein</fullName>
    </recommendedName>
</protein>
<dbReference type="InterPro" id="IPR000160">
    <property type="entry name" value="GGDEF_dom"/>
</dbReference>
<feature type="domain" description="GGDEF" evidence="2">
    <location>
        <begin position="130"/>
        <end position="263"/>
    </location>
</feature>
<feature type="transmembrane region" description="Helical" evidence="1">
    <location>
        <begin position="66"/>
        <end position="84"/>
    </location>
</feature>
<proteinExistence type="predicted"/>
<gene>
    <name evidence="3" type="ORF">DI392_15195</name>
</gene>
<dbReference type="PANTHER" id="PTHR46663">
    <property type="entry name" value="DIGUANYLATE CYCLASE DGCT-RELATED"/>
    <property type="match status" value="1"/>
</dbReference>
<comment type="caution">
    <text evidence="3">The sequence shown here is derived from an EMBL/GenBank/DDBJ whole genome shotgun (WGS) entry which is preliminary data.</text>
</comment>
<dbReference type="InterPro" id="IPR052163">
    <property type="entry name" value="DGC-Regulatory_Protein"/>
</dbReference>
<dbReference type="InterPro" id="IPR043128">
    <property type="entry name" value="Rev_trsase/Diguanyl_cyclase"/>
</dbReference>
<reference evidence="3 4" key="1">
    <citation type="submission" date="2018-05" db="EMBL/GenBank/DDBJ databases">
        <title>Vibrio limimaris sp. nov., isolated from marine sediment.</title>
        <authorList>
            <person name="Li C.-M."/>
        </authorList>
    </citation>
    <scope>NUCLEOTIDE SEQUENCE [LARGE SCALE GENOMIC DNA]</scope>
    <source>
        <strain evidence="3 4">E4404</strain>
    </source>
</reference>